<keyword evidence="4" id="KW-0804">Transcription</keyword>
<dbReference type="InterPro" id="IPR005650">
    <property type="entry name" value="BlaI_family"/>
</dbReference>
<protein>
    <submittedName>
        <fullName evidence="6">BlaI/MecI/CopY family transcriptional regulator</fullName>
    </submittedName>
</protein>
<feature type="region of interest" description="Disordered" evidence="5">
    <location>
        <begin position="1"/>
        <end position="20"/>
    </location>
</feature>
<reference evidence="6 7" key="1">
    <citation type="submission" date="2021-10" db="EMBL/GenBank/DDBJ databases">
        <title>Streptomyces gossypii sp. nov., isolated from soil collected from cotton field.</title>
        <authorList>
            <person name="Ge X."/>
            <person name="Chen X."/>
            <person name="Liu W."/>
        </authorList>
    </citation>
    <scope>NUCLEOTIDE SEQUENCE [LARGE SCALE GENOMIC DNA]</scope>
    <source>
        <strain evidence="6 7">N2-109</strain>
    </source>
</reference>
<evidence type="ECO:0000256" key="4">
    <source>
        <dbReference type="ARBA" id="ARBA00023163"/>
    </source>
</evidence>
<evidence type="ECO:0000313" key="6">
    <source>
        <dbReference type="EMBL" id="MCT2588834.1"/>
    </source>
</evidence>
<evidence type="ECO:0000256" key="2">
    <source>
        <dbReference type="ARBA" id="ARBA00023015"/>
    </source>
</evidence>
<evidence type="ECO:0000256" key="5">
    <source>
        <dbReference type="SAM" id="MobiDB-lite"/>
    </source>
</evidence>
<name>A0ABT2JNI7_9ACTN</name>
<dbReference type="EMBL" id="JAJAGO010000001">
    <property type="protein sequence ID" value="MCT2588834.1"/>
    <property type="molecule type" value="Genomic_DNA"/>
</dbReference>
<comment type="caution">
    <text evidence="6">The sequence shown here is derived from an EMBL/GenBank/DDBJ whole genome shotgun (WGS) entry which is preliminary data.</text>
</comment>
<dbReference type="Gene3D" id="1.10.10.10">
    <property type="entry name" value="Winged helix-like DNA-binding domain superfamily/Winged helix DNA-binding domain"/>
    <property type="match status" value="1"/>
</dbReference>
<sequence length="142" mass="15543">MTQGRKHGRQSPSPPHGHRRAQGELEALILSALREAPAPVTAGWVQEHLGMEFAYTTVMTILTRLHTKGVVSRERDGRAFAWRATSDEAGLAALRMRRVLDSESDRGAVLARFVTGLSSDDELLLRGLLRETAEGSAEGPEE</sequence>
<dbReference type="InterPro" id="IPR036388">
    <property type="entry name" value="WH-like_DNA-bd_sf"/>
</dbReference>
<comment type="similarity">
    <text evidence="1">Belongs to the BlaI transcriptional regulatory family.</text>
</comment>
<evidence type="ECO:0000256" key="1">
    <source>
        <dbReference type="ARBA" id="ARBA00011046"/>
    </source>
</evidence>
<organism evidence="6 7">
    <name type="scientific">Streptomyces gossypii</name>
    <dbReference type="NCBI Taxonomy" id="2883101"/>
    <lineage>
        <taxon>Bacteria</taxon>
        <taxon>Bacillati</taxon>
        <taxon>Actinomycetota</taxon>
        <taxon>Actinomycetes</taxon>
        <taxon>Kitasatosporales</taxon>
        <taxon>Streptomycetaceae</taxon>
        <taxon>Streptomyces</taxon>
    </lineage>
</organism>
<accession>A0ABT2JNI7</accession>
<evidence type="ECO:0000313" key="7">
    <source>
        <dbReference type="Proteomes" id="UP001156389"/>
    </source>
</evidence>
<evidence type="ECO:0000256" key="3">
    <source>
        <dbReference type="ARBA" id="ARBA00023125"/>
    </source>
</evidence>
<dbReference type="InterPro" id="IPR036390">
    <property type="entry name" value="WH_DNA-bd_sf"/>
</dbReference>
<keyword evidence="3" id="KW-0238">DNA-binding</keyword>
<dbReference type="SUPFAM" id="SSF46785">
    <property type="entry name" value="Winged helix' DNA-binding domain"/>
    <property type="match status" value="1"/>
</dbReference>
<gene>
    <name evidence="6" type="ORF">LHJ74_02595</name>
</gene>
<dbReference type="Pfam" id="PF03965">
    <property type="entry name" value="Penicillinase_R"/>
    <property type="match status" value="1"/>
</dbReference>
<keyword evidence="2" id="KW-0805">Transcription regulation</keyword>
<dbReference type="Proteomes" id="UP001156389">
    <property type="component" value="Unassembled WGS sequence"/>
</dbReference>
<keyword evidence="7" id="KW-1185">Reference proteome</keyword>
<proteinExistence type="inferred from homology"/>